<reference evidence="2 3" key="1">
    <citation type="submission" date="2019-01" db="EMBL/GenBank/DDBJ databases">
        <title>Draft Genome Sequences of Helcococcus ovis Strains Isolated from the Uterus and Vagina of Dairy Cows with Metritis.</title>
        <authorList>
            <person name="Cunha F."/>
            <person name="Jeon S.J."/>
            <person name="Kutzer P."/>
            <person name="Galvao K.N."/>
        </authorList>
    </citation>
    <scope>NUCLEOTIDE SEQUENCE [LARGE SCALE GENOMIC DNA]</scope>
    <source>
        <strain evidence="2 3">KG-37</strain>
    </source>
</reference>
<dbReference type="EMBL" id="SCFR01000042">
    <property type="protein sequence ID" value="TFF64326.1"/>
    <property type="molecule type" value="Genomic_DNA"/>
</dbReference>
<accession>A0A4R9C0S8</accession>
<evidence type="ECO:0000256" key="1">
    <source>
        <dbReference type="SAM" id="Phobius"/>
    </source>
</evidence>
<dbReference type="RefSeq" id="WP_134710269.1">
    <property type="nucleotide sequence ID" value="NZ_CP119081.1"/>
</dbReference>
<keyword evidence="1" id="KW-0812">Transmembrane</keyword>
<dbReference type="Proteomes" id="UP000297454">
    <property type="component" value="Unassembled WGS sequence"/>
</dbReference>
<evidence type="ECO:0000313" key="2">
    <source>
        <dbReference type="EMBL" id="TFF64326.1"/>
    </source>
</evidence>
<protein>
    <submittedName>
        <fullName evidence="2">Uncharacterized protein</fullName>
    </submittedName>
</protein>
<dbReference type="OrthoDB" id="1701519at2"/>
<feature type="transmembrane region" description="Helical" evidence="1">
    <location>
        <begin position="12"/>
        <end position="28"/>
    </location>
</feature>
<keyword evidence="1" id="KW-0472">Membrane</keyword>
<dbReference type="GeneID" id="97030417"/>
<proteinExistence type="predicted"/>
<gene>
    <name evidence="2" type="ORF">EQF91_07870</name>
</gene>
<comment type="caution">
    <text evidence="2">The sequence shown here is derived from an EMBL/GenBank/DDBJ whole genome shotgun (WGS) entry which is preliminary data.</text>
</comment>
<evidence type="ECO:0000313" key="3">
    <source>
        <dbReference type="Proteomes" id="UP000297454"/>
    </source>
</evidence>
<keyword evidence="3" id="KW-1185">Reference proteome</keyword>
<organism evidence="2 3">
    <name type="scientific">Helcococcus ovis</name>
    <dbReference type="NCBI Taxonomy" id="72026"/>
    <lineage>
        <taxon>Bacteria</taxon>
        <taxon>Bacillati</taxon>
        <taxon>Bacillota</taxon>
        <taxon>Tissierellia</taxon>
        <taxon>Tissierellales</taxon>
        <taxon>Peptoniphilaceae</taxon>
        <taxon>Helcococcus</taxon>
    </lineage>
</organism>
<dbReference type="AlphaFoldDB" id="A0A4R9C0S8"/>
<keyword evidence="1" id="KW-1133">Transmembrane helix</keyword>
<dbReference type="SUPFAM" id="SSF142887">
    <property type="entry name" value="PhtA domain-like"/>
    <property type="match status" value="1"/>
</dbReference>
<sequence>MKLNRNLQNKLKIIFVFLVVIVVILFVNDRRKKSKLLISDEEAKRKIEKIFNDKNIEKVKNQALILTKNDNYMIMVVGDQYILTDFSQYPPKIHQYKSNKPDIYVKIIEIKEDGYIIEHDDHTHFVHMKVDPNKRVGDYIYIKDPHTYLQDYFDNHEH</sequence>
<name>A0A4R9C0S8_9FIRM</name>
<dbReference type="InterPro" id="IPR037228">
    <property type="entry name" value="PhtA_dom_sf"/>
</dbReference>